<accession>A0A2A2EXM3</accession>
<evidence type="ECO:0000313" key="3">
    <source>
        <dbReference type="EMBL" id="PAU77119.1"/>
    </source>
</evidence>
<keyword evidence="2" id="KW-0732">Signal</keyword>
<dbReference type="OrthoDB" id="6174623at2"/>
<dbReference type="RefSeq" id="WP_095620293.1">
    <property type="nucleotide sequence ID" value="NZ_NSKB01000003.1"/>
</dbReference>
<feature type="compositionally biased region" description="Basic and acidic residues" evidence="1">
    <location>
        <begin position="84"/>
        <end position="93"/>
    </location>
</feature>
<evidence type="ECO:0000256" key="1">
    <source>
        <dbReference type="SAM" id="MobiDB-lite"/>
    </source>
</evidence>
<name>A0A2A2EXM3_9GAMM</name>
<reference evidence="3 4" key="1">
    <citation type="submission" date="2017-08" db="EMBL/GenBank/DDBJ databases">
        <title>Halomonas alkalisoli sp. nov., isolated from saline alkaline soil.</title>
        <authorList>
            <person name="Wang D."/>
            <person name="Zhang G."/>
        </authorList>
    </citation>
    <scope>NUCLEOTIDE SEQUENCE [LARGE SCALE GENOMIC DNA]</scope>
    <source>
        <strain evidence="3 4">WRN001</strain>
    </source>
</reference>
<feature type="region of interest" description="Disordered" evidence="1">
    <location>
        <begin position="39"/>
        <end position="93"/>
    </location>
</feature>
<dbReference type="EMBL" id="NSKB01000003">
    <property type="protein sequence ID" value="PAU77119.1"/>
    <property type="molecule type" value="Genomic_DNA"/>
</dbReference>
<sequence length="93" mass="9700">MRLIPWLTTVGLTAALMLGTTTLVHADEAMSDAELEEEYGIKAGSLVRDDDDGEARDEDASTNDSGNDEEEAPEAGTGGSGSAEDAHDGSEEE</sequence>
<feature type="compositionally biased region" description="Acidic residues" evidence="1">
    <location>
        <begin position="49"/>
        <end position="73"/>
    </location>
</feature>
<feature type="chain" id="PRO_5012697159" evidence="2">
    <location>
        <begin position="27"/>
        <end position="93"/>
    </location>
</feature>
<gene>
    <name evidence="3" type="ORF">CK498_07640</name>
</gene>
<feature type="signal peptide" evidence="2">
    <location>
        <begin position="1"/>
        <end position="26"/>
    </location>
</feature>
<proteinExistence type="predicted"/>
<organism evidence="3 4">
    <name type="scientific">Halomonas salipaludis</name>
    <dbReference type="NCBI Taxonomy" id="2032625"/>
    <lineage>
        <taxon>Bacteria</taxon>
        <taxon>Pseudomonadati</taxon>
        <taxon>Pseudomonadota</taxon>
        <taxon>Gammaproteobacteria</taxon>
        <taxon>Oceanospirillales</taxon>
        <taxon>Halomonadaceae</taxon>
        <taxon>Halomonas</taxon>
    </lineage>
</organism>
<protein>
    <submittedName>
        <fullName evidence="3">Uncharacterized protein</fullName>
    </submittedName>
</protein>
<evidence type="ECO:0000313" key="4">
    <source>
        <dbReference type="Proteomes" id="UP000217771"/>
    </source>
</evidence>
<comment type="caution">
    <text evidence="3">The sequence shown here is derived from an EMBL/GenBank/DDBJ whole genome shotgun (WGS) entry which is preliminary data.</text>
</comment>
<dbReference type="Proteomes" id="UP000217771">
    <property type="component" value="Unassembled WGS sequence"/>
</dbReference>
<keyword evidence="4" id="KW-1185">Reference proteome</keyword>
<dbReference type="AlphaFoldDB" id="A0A2A2EXM3"/>
<evidence type="ECO:0000256" key="2">
    <source>
        <dbReference type="SAM" id="SignalP"/>
    </source>
</evidence>